<evidence type="ECO:0000256" key="2">
    <source>
        <dbReference type="ARBA" id="ARBA00023002"/>
    </source>
</evidence>
<comment type="similarity">
    <text evidence="1">Belongs to the D-isomer specific 2-hydroxyacid dehydrogenase family.</text>
</comment>
<evidence type="ECO:0000313" key="5">
    <source>
        <dbReference type="EMBL" id="KKK62429.1"/>
    </source>
</evidence>
<keyword evidence="3" id="KW-0520">NAD</keyword>
<feature type="domain" description="D-isomer specific 2-hydroxyacid dehydrogenase catalytic" evidence="4">
    <location>
        <begin position="17"/>
        <end position="47"/>
    </location>
</feature>
<dbReference type="EMBL" id="LAZR01061996">
    <property type="protein sequence ID" value="KKK62429.1"/>
    <property type="molecule type" value="Genomic_DNA"/>
</dbReference>
<dbReference type="PANTHER" id="PTHR43761">
    <property type="entry name" value="D-ISOMER SPECIFIC 2-HYDROXYACID DEHYDROGENASE FAMILY PROTEIN (AFU_ORTHOLOGUE AFUA_1G13630)"/>
    <property type="match status" value="1"/>
</dbReference>
<accession>A0A0F8Z7R0</accession>
<dbReference type="SUPFAM" id="SSF52283">
    <property type="entry name" value="Formate/glycerate dehydrogenase catalytic domain-like"/>
    <property type="match status" value="1"/>
</dbReference>
<evidence type="ECO:0000259" key="4">
    <source>
        <dbReference type="Pfam" id="PF00389"/>
    </source>
</evidence>
<name>A0A0F8Z7R0_9ZZZZ</name>
<reference evidence="5" key="1">
    <citation type="journal article" date="2015" name="Nature">
        <title>Complex archaea that bridge the gap between prokaryotes and eukaryotes.</title>
        <authorList>
            <person name="Spang A."/>
            <person name="Saw J.H."/>
            <person name="Jorgensen S.L."/>
            <person name="Zaremba-Niedzwiedzka K."/>
            <person name="Martijn J."/>
            <person name="Lind A.E."/>
            <person name="van Eijk R."/>
            <person name="Schleper C."/>
            <person name="Guy L."/>
            <person name="Ettema T.J."/>
        </authorList>
    </citation>
    <scope>NUCLEOTIDE SEQUENCE</scope>
</reference>
<protein>
    <recommendedName>
        <fullName evidence="4">D-isomer specific 2-hydroxyacid dehydrogenase catalytic domain-containing protein</fullName>
    </recommendedName>
</protein>
<dbReference type="InterPro" id="IPR006139">
    <property type="entry name" value="D-isomer_2_OHA_DH_cat_dom"/>
</dbReference>
<comment type="caution">
    <text evidence="5">The sequence shown here is derived from an EMBL/GenBank/DDBJ whole genome shotgun (WGS) entry which is preliminary data.</text>
</comment>
<dbReference type="Pfam" id="PF00389">
    <property type="entry name" value="2-Hacid_dh"/>
    <property type="match status" value="1"/>
</dbReference>
<organism evidence="5">
    <name type="scientific">marine sediment metagenome</name>
    <dbReference type="NCBI Taxonomy" id="412755"/>
    <lineage>
        <taxon>unclassified sequences</taxon>
        <taxon>metagenomes</taxon>
        <taxon>ecological metagenomes</taxon>
    </lineage>
</organism>
<evidence type="ECO:0000256" key="1">
    <source>
        <dbReference type="ARBA" id="ARBA00005854"/>
    </source>
</evidence>
<dbReference type="Gene3D" id="3.40.50.720">
    <property type="entry name" value="NAD(P)-binding Rossmann-like Domain"/>
    <property type="match status" value="2"/>
</dbReference>
<dbReference type="GO" id="GO:0051287">
    <property type="term" value="F:NAD binding"/>
    <property type="evidence" value="ECO:0007669"/>
    <property type="project" value="InterPro"/>
</dbReference>
<proteinExistence type="inferred from homology"/>
<dbReference type="InterPro" id="IPR050418">
    <property type="entry name" value="D-iso_2-hydroxyacid_DH_PdxB"/>
</dbReference>
<feature type="non-terminal residue" evidence="5">
    <location>
        <position position="80"/>
    </location>
</feature>
<dbReference type="GO" id="GO:0016616">
    <property type="term" value="F:oxidoreductase activity, acting on the CH-OH group of donors, NAD or NADP as acceptor"/>
    <property type="evidence" value="ECO:0007669"/>
    <property type="project" value="InterPro"/>
</dbReference>
<evidence type="ECO:0000256" key="3">
    <source>
        <dbReference type="ARBA" id="ARBA00023027"/>
    </source>
</evidence>
<sequence length="80" mass="9208">MEHHDEKSCFNRLRHRYDCIDVEAATDHGIYVANVTDYCIDEVSDHTMALLLACARKIVFLDRHVKNGSWNVKLSAPVYS</sequence>
<dbReference type="AlphaFoldDB" id="A0A0F8Z7R0"/>
<gene>
    <name evidence="5" type="ORF">LCGC14_3004430</name>
</gene>
<keyword evidence="2" id="KW-0560">Oxidoreductase</keyword>
<dbReference type="PANTHER" id="PTHR43761:SF1">
    <property type="entry name" value="D-ISOMER SPECIFIC 2-HYDROXYACID DEHYDROGENASE CATALYTIC DOMAIN-CONTAINING PROTEIN-RELATED"/>
    <property type="match status" value="1"/>
</dbReference>